<dbReference type="PROSITE" id="PS00640">
    <property type="entry name" value="THIOL_PROTEASE_ASN"/>
    <property type="match status" value="1"/>
</dbReference>
<feature type="region of interest" description="Disordered" evidence="4">
    <location>
        <begin position="1518"/>
        <end position="1637"/>
    </location>
</feature>
<dbReference type="GO" id="GO:0006508">
    <property type="term" value="P:proteolysis"/>
    <property type="evidence" value="ECO:0007669"/>
    <property type="project" value="InterPro"/>
</dbReference>
<name>A0A024VHJ7_PLAFA</name>
<evidence type="ECO:0000313" key="6">
    <source>
        <dbReference type="EMBL" id="ETW27957.1"/>
    </source>
</evidence>
<dbReference type="InterPro" id="IPR025661">
    <property type="entry name" value="Pept_asp_AS"/>
</dbReference>
<dbReference type="EMBL" id="KI928028">
    <property type="protein sequence ID" value="ETW27957.1"/>
    <property type="molecule type" value="Genomic_DNA"/>
</dbReference>
<protein>
    <recommendedName>
        <fullName evidence="5">Peptidase C1A papain C-terminal domain-containing protein</fullName>
    </recommendedName>
</protein>
<evidence type="ECO:0000256" key="1">
    <source>
        <dbReference type="ARBA" id="ARBA00008455"/>
    </source>
</evidence>
<dbReference type="SMART" id="SM00645">
    <property type="entry name" value="Pept_C1"/>
    <property type="match status" value="1"/>
</dbReference>
<feature type="compositionally biased region" description="Polar residues" evidence="4">
    <location>
        <begin position="1581"/>
        <end position="1632"/>
    </location>
</feature>
<gene>
    <name evidence="6" type="ORF">PFFCH_04515</name>
</gene>
<organism evidence="6 7">
    <name type="scientific">Plasmodium falciparum FCH/4</name>
    <dbReference type="NCBI Taxonomy" id="1036724"/>
    <lineage>
        <taxon>Eukaryota</taxon>
        <taxon>Sar</taxon>
        <taxon>Alveolata</taxon>
        <taxon>Apicomplexa</taxon>
        <taxon>Aconoidasida</taxon>
        <taxon>Haemosporida</taxon>
        <taxon>Plasmodiidae</taxon>
        <taxon>Plasmodium</taxon>
        <taxon>Plasmodium (Laverania)</taxon>
    </lineage>
</organism>
<evidence type="ECO:0000256" key="4">
    <source>
        <dbReference type="SAM" id="MobiDB-lite"/>
    </source>
</evidence>
<accession>A0A024VHJ7</accession>
<feature type="compositionally biased region" description="Basic and acidic residues" evidence="4">
    <location>
        <begin position="1528"/>
        <end position="1538"/>
    </location>
</feature>
<feature type="compositionally biased region" description="Polar residues" evidence="4">
    <location>
        <begin position="1539"/>
        <end position="1560"/>
    </location>
</feature>
<dbReference type="Proteomes" id="UP000030656">
    <property type="component" value="Unassembled WGS sequence"/>
</dbReference>
<dbReference type="Pfam" id="PF00112">
    <property type="entry name" value="Peptidase_C1"/>
    <property type="match status" value="2"/>
</dbReference>
<dbReference type="Gene3D" id="3.90.70.10">
    <property type="entry name" value="Cysteine proteinases"/>
    <property type="match status" value="2"/>
</dbReference>
<feature type="region of interest" description="Disordered" evidence="4">
    <location>
        <begin position="925"/>
        <end position="961"/>
    </location>
</feature>
<proteinExistence type="inferred from homology"/>
<sequence>MSNSDSSNTSSINKQNNNQIKSVLLKENKGVKITGPCNVNLSIFLVPHIYIDVETKYNNIELKYELDEFSDSIKFKDTTTELRTSDDTLMNTNFNVGVSRDTLDKDRLYNICAENKTFKFVVYIKDNILTLKWKVYETGVTNNKVDIRQYKMKELTRPITTIQIHSVSENKDTHLLESKNYVIKTDIPETCDVMATNCFLSGNINIEKCLECTLLVQNNDTSSECFTYVSNDVRENFNQIKAEAEDDENFRNYHLTDTINNILKRIYKINKNEGKKELITLEELDNFLKESITDYCKILREIDTNGTLVNHELGNNVDVFNNLIRLLKLHKNESISTLHNKLRNSAICMKYPDKWIEKKTGLILPNVVNNNIIYNNKYEKLNEEKKRKIYDNKDDSKISDIINIKKYIFTNNTLKYFNNDKQFCNSSFCNRLKDENNCISKIQIEDQGNCAISWIFASKYYLETLKCMKGYEPHAISALYIANCSKRKHKNRCNVGSNPLEFLQIIEENQFLPMDTNYLYSYTKVGNDCPDEEKNWVNLLKHTRMLNYNNKHRSTLSTKAYRAYESEHFKDKMDTFIKLIKDEIMNNGSVIAYVKAENVLGYFKVDMYGPSTCEDNFIHTVVVFNINMPKSKKSPVKITFPLYNYYLKYSPDFYHNLYYKNFNSKKSMKLVNASDEHKNIYSQEDKVNHKKGSKILNSEVTTSLLSQEISQRRGEDDDIDTLIGDSPDINEQEKNIKDEFNKSSITHNSVSSSNITKSNKNTNKVKIYHIIKHVKNTKIKIGFVKYDNYNTIGTNHTCSRSYSEDQEKHEGCIKFCELHWNECKDKTSPGYCLTKLKGSNECFFCYVDSIKFKDTTVLFKKGEKITYSVKSVIFIINVIRTRGEEDDDNNNISGKSILGTSHNNISNIDLSSIPNLDSNIHVSFSTTTKRSRKNQQSSPVTPKRNGISPTNAKSPESVLPPAQSFTNLNKSTIPHTIPIKSSFLKYYKGVKITGSCGVQFQLVIVPHLFIYVETKENNIQLEPRFMKLNERIDFEKDKSNLKNKCDVNKKQSFKFILYLQHDLITIKWKVYEEKPDTTTRIVDLNVDVKRYKLPKLDQPVISIQIHSLAQDGETYLMESKDYNLEDQIPEKCEAIASDCFLSGNVDIEKCLQCTLLVIKADKNDECLKYVSKNVKDRFEEILTKGEDDADSDEYDFIASANYILKNIYKKNDTNGKKELLHFKDINNNLKLELINYCNLLKDNDVSGILTYEKLGNVQDIFNNLTKLLEEHKEENNYVLYHKMKNEVLCLKNANDWMKNKTGLVLPQLKYSLNKFNKNKENYIKENIFEEDENGIVDLTKFPVDTSYSSYNYADSLYCNREYCNNVLGYELNGKKVQNLCGDKKPDHAVNIVGYGNYINNKGEKKSYWIVRNSWGKYWGDEGYFKVDMYGPPTCEDNFIHTVVVFNVEVPVNENFDKKEHDIYKSYLKNSPDFYHNIYYKNYNFENYVSPISTWSEVLHNTLYNNNLIWGQETTDPIGEGKLPASEAGHLRGEGKGNSEENQGQRSNANGAISSNQSTGGKITKQGESKDDGVALPVSTDGKPNTSSSVVDTNDQRSLPNPRATSLQPPSVQIPNHEGTSAPGNSRTPSIVSPTAAEKSRKAQIFHVLKHIKNSRIKMGLVKYDNSDNIGGDHVCSRTYAVNPEKQEECVKFCEENWENCKNKPSPGYCLAKLKNTNECFFCYTH</sequence>
<evidence type="ECO:0000256" key="3">
    <source>
        <dbReference type="ARBA" id="ARBA00023180"/>
    </source>
</evidence>
<comment type="similarity">
    <text evidence="1">Belongs to the peptidase C1 family.</text>
</comment>
<evidence type="ECO:0000256" key="2">
    <source>
        <dbReference type="ARBA" id="ARBA00023145"/>
    </source>
</evidence>
<dbReference type="GO" id="GO:0008234">
    <property type="term" value="F:cysteine-type peptidase activity"/>
    <property type="evidence" value="ECO:0007669"/>
    <property type="project" value="InterPro"/>
</dbReference>
<dbReference type="PANTHER" id="PTHR12411">
    <property type="entry name" value="CYSTEINE PROTEASE FAMILY C1-RELATED"/>
    <property type="match status" value="1"/>
</dbReference>
<feature type="domain" description="Peptidase C1A papain C-terminal" evidence="5">
    <location>
        <begin position="432"/>
        <end position="1445"/>
    </location>
</feature>
<feature type="compositionally biased region" description="Polar residues" evidence="4">
    <location>
        <begin position="925"/>
        <end position="940"/>
    </location>
</feature>
<reference evidence="6 7" key="2">
    <citation type="submission" date="2013-02" db="EMBL/GenBank/DDBJ databases">
        <title>The Genome Sequence of Plasmodium falciparum FCH/4.</title>
        <authorList>
            <consortium name="The Broad Institute Genome Sequencing Platform"/>
            <consortium name="The Broad Institute Genome Sequencing Center for Infectious Disease"/>
            <person name="Neafsey D."/>
            <person name="Cheeseman I."/>
            <person name="Volkman S."/>
            <person name="Adams J."/>
            <person name="Walker B."/>
            <person name="Young S.K."/>
            <person name="Zeng Q."/>
            <person name="Gargeya S."/>
            <person name="Fitzgerald M."/>
            <person name="Haas B."/>
            <person name="Abouelleil A."/>
            <person name="Alvarado L."/>
            <person name="Arachchi H.M."/>
            <person name="Berlin A.M."/>
            <person name="Chapman S.B."/>
            <person name="Dewar J."/>
            <person name="Goldberg J."/>
            <person name="Griggs A."/>
            <person name="Gujja S."/>
            <person name="Hansen M."/>
            <person name="Howarth C."/>
            <person name="Imamovic A."/>
            <person name="Larimer J."/>
            <person name="McCowan C."/>
            <person name="Murphy C."/>
            <person name="Neiman D."/>
            <person name="Pearson M."/>
            <person name="Priest M."/>
            <person name="Roberts A."/>
            <person name="Saif S."/>
            <person name="Shea T."/>
            <person name="Sisk P."/>
            <person name="Sykes S."/>
            <person name="Wortman J."/>
            <person name="Nusbaum C."/>
            <person name="Birren B."/>
        </authorList>
    </citation>
    <scope>NUCLEOTIDE SEQUENCE [LARGE SCALE GENOMIC DNA]</scope>
    <source>
        <strain evidence="6 7">FCH/4</strain>
    </source>
</reference>
<dbReference type="InterPro" id="IPR000668">
    <property type="entry name" value="Peptidase_C1A_C"/>
</dbReference>
<evidence type="ECO:0000259" key="5">
    <source>
        <dbReference type="SMART" id="SM00645"/>
    </source>
</evidence>
<dbReference type="OrthoDB" id="10253408at2759"/>
<evidence type="ECO:0000313" key="7">
    <source>
        <dbReference type="Proteomes" id="UP000030656"/>
    </source>
</evidence>
<dbReference type="InterPro" id="IPR038765">
    <property type="entry name" value="Papain-like_cys_pep_sf"/>
</dbReference>
<dbReference type="InterPro" id="IPR013128">
    <property type="entry name" value="Peptidase_C1A"/>
</dbReference>
<keyword evidence="2" id="KW-0865">Zymogen</keyword>
<keyword evidence="3" id="KW-0325">Glycoprotein</keyword>
<dbReference type="SUPFAM" id="SSF54001">
    <property type="entry name" value="Cysteine proteinases"/>
    <property type="match status" value="3"/>
</dbReference>
<reference evidence="6 7" key="1">
    <citation type="submission" date="2013-02" db="EMBL/GenBank/DDBJ databases">
        <title>The Genome Annotation of Plasmodium falciparum FCH/4.</title>
        <authorList>
            <consortium name="The Broad Institute Genome Sequencing Platform"/>
            <consortium name="The Broad Institute Genome Sequencing Center for Infectious Disease"/>
            <person name="Neafsey D."/>
            <person name="Hoffman S."/>
            <person name="Volkman S."/>
            <person name="Rosenthal P."/>
            <person name="Walker B."/>
            <person name="Young S.K."/>
            <person name="Zeng Q."/>
            <person name="Gargeya S."/>
            <person name="Fitzgerald M."/>
            <person name="Haas B."/>
            <person name="Abouelleil A."/>
            <person name="Allen A.W."/>
            <person name="Alvarado L."/>
            <person name="Arachchi H.M."/>
            <person name="Berlin A.M."/>
            <person name="Chapman S.B."/>
            <person name="Gainer-Dewar J."/>
            <person name="Goldberg J."/>
            <person name="Griggs A."/>
            <person name="Gujja S."/>
            <person name="Hansen M."/>
            <person name="Howarth C."/>
            <person name="Imamovic A."/>
            <person name="Ireland A."/>
            <person name="Larimer J."/>
            <person name="McCowan C."/>
            <person name="Murphy C."/>
            <person name="Pearson M."/>
            <person name="Poon T.W."/>
            <person name="Priest M."/>
            <person name="Roberts A."/>
            <person name="Saif S."/>
            <person name="Shea T."/>
            <person name="Sisk P."/>
            <person name="Sykes S."/>
            <person name="Wortman J."/>
            <person name="Nusbaum C."/>
            <person name="Birren B."/>
        </authorList>
    </citation>
    <scope>NUCLEOTIDE SEQUENCE [LARGE SCALE GENOMIC DNA]</scope>
    <source>
        <strain evidence="6 7">FCH/4</strain>
    </source>
</reference>